<dbReference type="PANTHER" id="PTHR33392">
    <property type="entry name" value="POLYISOPRENYL-TEICHOIC ACID--PEPTIDOGLYCAN TEICHOIC ACID TRANSFERASE TAGU"/>
    <property type="match status" value="1"/>
</dbReference>
<dbReference type="NCBIfam" id="TIGR00350">
    <property type="entry name" value="lytR_cpsA_psr"/>
    <property type="match status" value="1"/>
</dbReference>
<feature type="domain" description="Cell envelope-related transcriptional attenuator" evidence="4">
    <location>
        <begin position="246"/>
        <end position="408"/>
    </location>
</feature>
<keyword evidence="3" id="KW-0472">Membrane</keyword>
<evidence type="ECO:0000256" key="1">
    <source>
        <dbReference type="ARBA" id="ARBA00006068"/>
    </source>
</evidence>
<evidence type="ECO:0000259" key="4">
    <source>
        <dbReference type="Pfam" id="PF03816"/>
    </source>
</evidence>
<accession>A0A942ZXF6</accession>
<dbReference type="InterPro" id="IPR004474">
    <property type="entry name" value="LytR_CpsA_psr"/>
</dbReference>
<dbReference type="Pfam" id="PF03816">
    <property type="entry name" value="LytR_cpsA_psr"/>
    <property type="match status" value="1"/>
</dbReference>
<evidence type="ECO:0000256" key="3">
    <source>
        <dbReference type="SAM" id="Phobius"/>
    </source>
</evidence>
<proteinExistence type="inferred from homology"/>
<gene>
    <name evidence="6" type="ORF">KHZ85_08315</name>
</gene>
<dbReference type="RefSeq" id="WP_278568107.1">
    <property type="nucleotide sequence ID" value="NZ_CAJKGD010000007.1"/>
</dbReference>
<name>A0A942ZXF6_9FIRM</name>
<dbReference type="EMBL" id="JAGZMZ010000023">
    <property type="protein sequence ID" value="MBS4884756.1"/>
    <property type="molecule type" value="Genomic_DNA"/>
</dbReference>
<comment type="caution">
    <text evidence="6">The sequence shown here is derived from an EMBL/GenBank/DDBJ whole genome shotgun (WGS) entry which is preliminary data.</text>
</comment>
<protein>
    <submittedName>
        <fullName evidence="6">LCP family protein</fullName>
    </submittedName>
</protein>
<evidence type="ECO:0000259" key="5">
    <source>
        <dbReference type="Pfam" id="PF09084"/>
    </source>
</evidence>
<dbReference type="Proteomes" id="UP000753219">
    <property type="component" value="Unassembled WGS sequence"/>
</dbReference>
<keyword evidence="2" id="KW-0175">Coiled coil</keyword>
<feature type="transmembrane region" description="Helical" evidence="3">
    <location>
        <begin position="76"/>
        <end position="93"/>
    </location>
</feature>
<keyword evidence="3" id="KW-1133">Transmembrane helix</keyword>
<dbReference type="SUPFAM" id="SSF53850">
    <property type="entry name" value="Periplasmic binding protein-like II"/>
    <property type="match status" value="1"/>
</dbReference>
<dbReference type="PANTHER" id="PTHR33392:SF6">
    <property type="entry name" value="POLYISOPRENYL-TEICHOIC ACID--PEPTIDOGLYCAN TEICHOIC ACID TRANSFERASE TAGU"/>
    <property type="match status" value="1"/>
</dbReference>
<dbReference type="Gene3D" id="3.40.190.10">
    <property type="entry name" value="Periplasmic binding protein-like II"/>
    <property type="match status" value="1"/>
</dbReference>
<dbReference type="AlphaFoldDB" id="A0A942ZXF6"/>
<feature type="transmembrane region" description="Helical" evidence="3">
    <location>
        <begin position="15"/>
        <end position="32"/>
    </location>
</feature>
<dbReference type="InterPro" id="IPR015168">
    <property type="entry name" value="SsuA/THI5"/>
</dbReference>
<comment type="similarity">
    <text evidence="1">Belongs to the LytR/CpsA/Psr (LCP) family.</text>
</comment>
<feature type="coiled-coil region" evidence="2">
    <location>
        <begin position="200"/>
        <end position="227"/>
    </location>
</feature>
<feature type="transmembrane region" description="Helical" evidence="3">
    <location>
        <begin position="44"/>
        <end position="64"/>
    </location>
</feature>
<reference evidence="6" key="1">
    <citation type="submission" date="2021-02" db="EMBL/GenBank/DDBJ databases">
        <title>Infant gut strain persistence is associated with maternal origin, phylogeny, and functional potential including surface adhesion and iron acquisition.</title>
        <authorList>
            <person name="Lou Y.C."/>
        </authorList>
    </citation>
    <scope>NUCLEOTIDE SEQUENCE</scope>
    <source>
        <strain evidence="6">L3_108_103G1_dasL3_108_103G1_concoct_2</strain>
    </source>
</reference>
<keyword evidence="3" id="KW-0812">Transmembrane</keyword>
<dbReference type="Gene3D" id="3.40.630.190">
    <property type="entry name" value="LCP protein"/>
    <property type="match status" value="1"/>
</dbReference>
<evidence type="ECO:0000256" key="2">
    <source>
        <dbReference type="SAM" id="Coils"/>
    </source>
</evidence>
<evidence type="ECO:0000313" key="6">
    <source>
        <dbReference type="EMBL" id="MBS4884756.1"/>
    </source>
</evidence>
<feature type="domain" description="SsuA/THI5-like" evidence="5">
    <location>
        <begin position="104"/>
        <end position="190"/>
    </location>
</feature>
<dbReference type="Pfam" id="PF09084">
    <property type="entry name" value="NMT1"/>
    <property type="match status" value="1"/>
</dbReference>
<organism evidence="6 7">
    <name type="scientific">Amedibacillus dolichus</name>
    <dbReference type="NCBI Taxonomy" id="31971"/>
    <lineage>
        <taxon>Bacteria</taxon>
        <taxon>Bacillati</taxon>
        <taxon>Bacillota</taxon>
        <taxon>Erysipelotrichia</taxon>
        <taxon>Erysipelotrichales</taxon>
        <taxon>Erysipelotrichaceae</taxon>
        <taxon>Amedibacillus</taxon>
    </lineage>
</organism>
<dbReference type="InterPro" id="IPR050922">
    <property type="entry name" value="LytR/CpsA/Psr_CW_biosynth"/>
</dbReference>
<evidence type="ECO:0000313" key="7">
    <source>
        <dbReference type="Proteomes" id="UP000753219"/>
    </source>
</evidence>
<sequence>MENEQKKKRYYRRTIDLMFLFVLLIVYIYAFYKAFNFSMLPDKYVFMALMVAAVIYLILFVLALQRYPTWFVVIKRIFIVLLCALLGTVGFFLRKVESTTEKIATVNSTAQTKLFILTRSDSNIDSIEDLQGAVIGYQNGSDVASATYMKNLIENEVSGTQAYDYLDYTSLYSFLTNGQIDALAISEQYYGMTKATQEGFDEKVKTIHTFEKEAEQVENKIDVTEDVFTVYISGIDDAGSPDQMARTDVNLLMIVNPKNNHVDMVSLPRDGYIPNPALNGFNDKLTHTSLHGIQNSITSIEDFVGIPIDYYARISFTSVAQIVDAVGGIDIDVELSVCSYDESQNRTHDELESHEGQEVVCAQQGENQHLNGAQALVYARHRKTEGYGTEGRERAQRRVIMGVINKLLSLNALTYINNLLEVAPNFIITNMPSDQITSFINHQLSDFQPWTIHSLISDSGINDRQQVASLSTENGPYDVYLFSQEEIHEIMNAYDGAKKLMQLKDFSFDLDNLYENTPAISDDPNLVWSSMSGVVY</sequence>